<dbReference type="EMBL" id="MHIB01000004">
    <property type="protein sequence ID" value="OGY45143.1"/>
    <property type="molecule type" value="Genomic_DNA"/>
</dbReference>
<evidence type="ECO:0000259" key="7">
    <source>
        <dbReference type="Pfam" id="PF00892"/>
    </source>
</evidence>
<proteinExistence type="inferred from homology"/>
<dbReference type="Pfam" id="PF00892">
    <property type="entry name" value="EamA"/>
    <property type="match status" value="2"/>
</dbReference>
<evidence type="ECO:0000256" key="5">
    <source>
        <dbReference type="ARBA" id="ARBA00023136"/>
    </source>
</evidence>
<dbReference type="InterPro" id="IPR000620">
    <property type="entry name" value="EamA_dom"/>
</dbReference>
<reference evidence="8 9" key="1">
    <citation type="journal article" date="2016" name="Nat. Commun.">
        <title>Thousands of microbial genomes shed light on interconnected biogeochemical processes in an aquifer system.</title>
        <authorList>
            <person name="Anantharaman K."/>
            <person name="Brown C.T."/>
            <person name="Hug L.A."/>
            <person name="Sharon I."/>
            <person name="Castelle C.J."/>
            <person name="Probst A.J."/>
            <person name="Thomas B.C."/>
            <person name="Singh A."/>
            <person name="Wilkins M.J."/>
            <person name="Karaoz U."/>
            <person name="Brodie E.L."/>
            <person name="Williams K.H."/>
            <person name="Hubbard S.S."/>
            <person name="Banfield J.F."/>
        </authorList>
    </citation>
    <scope>NUCLEOTIDE SEQUENCE [LARGE SCALE GENOMIC DNA]</scope>
</reference>
<feature type="transmembrane region" description="Helical" evidence="6">
    <location>
        <begin position="71"/>
        <end position="93"/>
    </location>
</feature>
<dbReference type="SUPFAM" id="SSF103481">
    <property type="entry name" value="Multidrug resistance efflux transporter EmrE"/>
    <property type="match status" value="2"/>
</dbReference>
<gene>
    <name evidence="8" type="ORF">A2729_00100</name>
</gene>
<keyword evidence="5 6" id="KW-0472">Membrane</keyword>
<name>A0A1G1XYH9_9BACT</name>
<dbReference type="PANTHER" id="PTHR32322:SF2">
    <property type="entry name" value="EAMA DOMAIN-CONTAINING PROTEIN"/>
    <property type="match status" value="1"/>
</dbReference>
<dbReference type="GO" id="GO:0016020">
    <property type="term" value="C:membrane"/>
    <property type="evidence" value="ECO:0007669"/>
    <property type="project" value="UniProtKB-SubCell"/>
</dbReference>
<evidence type="ECO:0000313" key="8">
    <source>
        <dbReference type="EMBL" id="OGY45143.1"/>
    </source>
</evidence>
<feature type="transmembrane region" description="Helical" evidence="6">
    <location>
        <begin position="190"/>
        <end position="209"/>
    </location>
</feature>
<feature type="transmembrane region" description="Helical" evidence="6">
    <location>
        <begin position="160"/>
        <end position="178"/>
    </location>
</feature>
<evidence type="ECO:0000256" key="1">
    <source>
        <dbReference type="ARBA" id="ARBA00004141"/>
    </source>
</evidence>
<dbReference type="InterPro" id="IPR050638">
    <property type="entry name" value="AA-Vitamin_Transporters"/>
</dbReference>
<feature type="domain" description="EamA" evidence="7">
    <location>
        <begin position="160"/>
        <end position="296"/>
    </location>
</feature>
<evidence type="ECO:0000313" key="9">
    <source>
        <dbReference type="Proteomes" id="UP000178930"/>
    </source>
</evidence>
<feature type="transmembrane region" description="Helical" evidence="6">
    <location>
        <begin position="256"/>
        <end position="273"/>
    </location>
</feature>
<protein>
    <recommendedName>
        <fullName evidence="7">EamA domain-containing protein</fullName>
    </recommendedName>
</protein>
<comment type="caution">
    <text evidence="8">The sequence shown here is derived from an EMBL/GenBank/DDBJ whole genome shotgun (WGS) entry which is preliminary data.</text>
</comment>
<keyword evidence="4 6" id="KW-1133">Transmembrane helix</keyword>
<organism evidence="8 9">
    <name type="scientific">Candidatus Buchananbacteria bacterium RIFCSPHIGHO2_01_FULL_39_14</name>
    <dbReference type="NCBI Taxonomy" id="1797532"/>
    <lineage>
        <taxon>Bacteria</taxon>
        <taxon>Candidatus Buchananiibacteriota</taxon>
    </lineage>
</organism>
<sequence length="303" mass="33547">MQQLKLAASLFIIIAAILWALDGVVLRPNLYSLPVPTVVFVEHGLAFLVMVPFLIRELFQFKKLKAGDWGAFLWVAVFGGAFGTMFITKALFYVNFVNLSIVVLIQKLQPVFALTLAAIILKEKLPKKFWLWAAVALVATYFVTFANFVPNLSTGDKTAMAALFALGAAFSWGSSTVFSKRALRKVSFQLGTYLRFGLTTVLMFLIAATTDSLAKIGSISSQQWLIFLLIVFSSGGAAMLLYYYGLKKVSASVSTICELAFPLAAILFEFILRGRMLNWSQWLGALVLFFAIYKISLLPKDLN</sequence>
<feature type="transmembrane region" description="Helical" evidence="6">
    <location>
        <begin position="279"/>
        <end position="298"/>
    </location>
</feature>
<comment type="subcellular location">
    <subcellularLocation>
        <location evidence="1">Membrane</location>
        <topology evidence="1">Multi-pass membrane protein</topology>
    </subcellularLocation>
</comment>
<feature type="transmembrane region" description="Helical" evidence="6">
    <location>
        <begin position="39"/>
        <end position="59"/>
    </location>
</feature>
<dbReference type="InterPro" id="IPR037185">
    <property type="entry name" value="EmrE-like"/>
</dbReference>
<feature type="transmembrane region" description="Helical" evidence="6">
    <location>
        <begin position="99"/>
        <end position="122"/>
    </location>
</feature>
<evidence type="ECO:0000256" key="3">
    <source>
        <dbReference type="ARBA" id="ARBA00022692"/>
    </source>
</evidence>
<evidence type="ECO:0000256" key="2">
    <source>
        <dbReference type="ARBA" id="ARBA00007362"/>
    </source>
</evidence>
<evidence type="ECO:0000256" key="6">
    <source>
        <dbReference type="SAM" id="Phobius"/>
    </source>
</evidence>
<dbReference type="STRING" id="1797532.A2729_00100"/>
<comment type="similarity">
    <text evidence="2">Belongs to the EamA transporter family.</text>
</comment>
<accession>A0A1G1XYH9</accession>
<feature type="transmembrane region" description="Helical" evidence="6">
    <location>
        <begin position="129"/>
        <end position="148"/>
    </location>
</feature>
<evidence type="ECO:0000256" key="4">
    <source>
        <dbReference type="ARBA" id="ARBA00022989"/>
    </source>
</evidence>
<feature type="transmembrane region" description="Helical" evidence="6">
    <location>
        <begin position="224"/>
        <end position="244"/>
    </location>
</feature>
<dbReference type="AlphaFoldDB" id="A0A1G1XYH9"/>
<dbReference type="PANTHER" id="PTHR32322">
    <property type="entry name" value="INNER MEMBRANE TRANSPORTER"/>
    <property type="match status" value="1"/>
</dbReference>
<feature type="domain" description="EamA" evidence="7">
    <location>
        <begin position="8"/>
        <end position="144"/>
    </location>
</feature>
<dbReference type="Proteomes" id="UP000178930">
    <property type="component" value="Unassembled WGS sequence"/>
</dbReference>
<keyword evidence="3 6" id="KW-0812">Transmembrane</keyword>